<evidence type="ECO:0000259" key="6">
    <source>
        <dbReference type="Pfam" id="PF03275"/>
    </source>
</evidence>
<dbReference type="PANTHER" id="PTHR21197">
    <property type="entry name" value="UDP-GALACTOPYRANOSE MUTASE"/>
    <property type="match status" value="1"/>
</dbReference>
<gene>
    <name evidence="7" type="ORF">LPTSP2_06470</name>
</gene>
<dbReference type="GO" id="GO:0005829">
    <property type="term" value="C:cytosol"/>
    <property type="evidence" value="ECO:0007669"/>
    <property type="project" value="TreeGrafter"/>
</dbReference>
<accession>A0A2P2D9X2</accession>
<evidence type="ECO:0000256" key="2">
    <source>
        <dbReference type="ARBA" id="ARBA00009321"/>
    </source>
</evidence>
<comment type="cofactor">
    <cofactor evidence="1">
        <name>FAD</name>
        <dbReference type="ChEBI" id="CHEBI:57692"/>
    </cofactor>
</comment>
<dbReference type="InterPro" id="IPR004379">
    <property type="entry name" value="UDP-GALP_mutase"/>
</dbReference>
<keyword evidence="4" id="KW-0274">FAD</keyword>
<evidence type="ECO:0000256" key="1">
    <source>
        <dbReference type="ARBA" id="ARBA00001974"/>
    </source>
</evidence>
<dbReference type="Pfam" id="PF13450">
    <property type="entry name" value="NAD_binding_8"/>
    <property type="match status" value="1"/>
</dbReference>
<evidence type="ECO:0000256" key="3">
    <source>
        <dbReference type="ARBA" id="ARBA00022630"/>
    </source>
</evidence>
<dbReference type="GO" id="GO:0008767">
    <property type="term" value="F:UDP-galactopyranose mutase activity"/>
    <property type="evidence" value="ECO:0007669"/>
    <property type="project" value="InterPro"/>
</dbReference>
<evidence type="ECO:0000313" key="8">
    <source>
        <dbReference type="Proteomes" id="UP000245206"/>
    </source>
</evidence>
<protein>
    <submittedName>
        <fullName evidence="7">UDP-galactopyranose mutase</fullName>
    </submittedName>
</protein>
<keyword evidence="3" id="KW-0285">Flavoprotein</keyword>
<dbReference type="RefSeq" id="WP_108958594.1">
    <property type="nucleotide sequence ID" value="NZ_BFAZ01000003.1"/>
</dbReference>
<dbReference type="AlphaFoldDB" id="A0A2P2D9X2"/>
<dbReference type="GO" id="GO:0050660">
    <property type="term" value="F:flavin adenine dinucleotide binding"/>
    <property type="evidence" value="ECO:0007669"/>
    <property type="project" value="TreeGrafter"/>
</dbReference>
<dbReference type="SUPFAM" id="SSF51971">
    <property type="entry name" value="Nucleotide-binding domain"/>
    <property type="match status" value="1"/>
</dbReference>
<dbReference type="NCBIfam" id="TIGR00031">
    <property type="entry name" value="UDP-GALP_mutase"/>
    <property type="match status" value="1"/>
</dbReference>
<comment type="caution">
    <text evidence="7">The sequence shown here is derived from an EMBL/GenBank/DDBJ whole genome shotgun (WGS) entry which is preliminary data.</text>
</comment>
<organism evidence="7 8">
    <name type="scientific">Leptospira ellinghausenii</name>
    <dbReference type="NCBI Taxonomy" id="1917822"/>
    <lineage>
        <taxon>Bacteria</taxon>
        <taxon>Pseudomonadati</taxon>
        <taxon>Spirochaetota</taxon>
        <taxon>Spirochaetia</taxon>
        <taxon>Leptospirales</taxon>
        <taxon>Leptospiraceae</taxon>
        <taxon>Leptospira</taxon>
    </lineage>
</organism>
<keyword evidence="5" id="KW-0413">Isomerase</keyword>
<name>A0A2P2D9X2_9LEPT</name>
<proteinExistence type="inferred from homology"/>
<dbReference type="Proteomes" id="UP000245206">
    <property type="component" value="Unassembled WGS sequence"/>
</dbReference>
<dbReference type="SUPFAM" id="SSF54373">
    <property type="entry name" value="FAD-linked reductases, C-terminal domain"/>
    <property type="match status" value="1"/>
</dbReference>
<dbReference type="FunFam" id="3.40.50.720:FF:000354">
    <property type="entry name" value="UDP-galactopyranose mutase"/>
    <property type="match status" value="1"/>
</dbReference>
<feature type="domain" description="UDP-galactopyranose mutase C-terminal" evidence="6">
    <location>
        <begin position="155"/>
        <end position="357"/>
    </location>
</feature>
<dbReference type="OrthoDB" id="9769600at2"/>
<keyword evidence="8" id="KW-1185">Reference proteome</keyword>
<dbReference type="EMBL" id="BFAZ01000003">
    <property type="protein sequence ID" value="GBF41375.1"/>
    <property type="molecule type" value="Genomic_DNA"/>
</dbReference>
<comment type="similarity">
    <text evidence="2">Belongs to the UDP-galactopyranose/dTDP-fucopyranose mutase family.</text>
</comment>
<dbReference type="Gene3D" id="3.40.50.720">
    <property type="entry name" value="NAD(P)-binding Rossmann-like Domain"/>
    <property type="match status" value="3"/>
</dbReference>
<dbReference type="PANTHER" id="PTHR21197:SF0">
    <property type="entry name" value="UDP-GALACTOPYRANOSE MUTASE"/>
    <property type="match status" value="1"/>
</dbReference>
<evidence type="ECO:0000313" key="7">
    <source>
        <dbReference type="EMBL" id="GBF41375.1"/>
    </source>
</evidence>
<reference evidence="8" key="1">
    <citation type="journal article" date="2019" name="Microbiol. Immunol.">
        <title>Molecular and phenotypic characterization of Leptospira johnsonii sp. nov., Leptospira ellinghausenii sp. nov. and Leptospira ryugenii sp. nov. isolated from soil and water in Japan.</title>
        <authorList>
            <person name="Masuzawa T."/>
            <person name="Saito M."/>
            <person name="Nakao R."/>
            <person name="Nikaido Y."/>
            <person name="Matsumoto M."/>
            <person name="Ogawa M."/>
            <person name="Yokoyama M."/>
            <person name="Hidaka Y."/>
            <person name="Tomita J."/>
            <person name="Sakakibara K."/>
            <person name="Suzuki K."/>
            <person name="Yasuda S."/>
            <person name="Sato H."/>
            <person name="Yamaguchi M."/>
            <person name="Yoshida S.I."/>
            <person name="Koizumi N."/>
            <person name="Kawamura Y."/>
        </authorList>
    </citation>
    <scope>NUCLEOTIDE SEQUENCE [LARGE SCALE GENOMIC DNA]</scope>
    <source>
        <strain evidence="8">E18</strain>
    </source>
</reference>
<dbReference type="InterPro" id="IPR015899">
    <property type="entry name" value="UDP-GalPyranose_mutase_C"/>
</dbReference>
<dbReference type="Pfam" id="PF03275">
    <property type="entry name" value="GLF"/>
    <property type="match status" value="1"/>
</dbReference>
<sequence>MDYSQFSVVVIGSGFFGSVIAERVASELKRKVLVIEKRNHIGGNCFSEIDPETGIEFHTYGTHIFHTSNEKVWNYIHKFTEFNNYFHQVLTTYQNKVYQMPINLETINQFYNVNLKPFEVDDFLAKEKAKDKIDSPPKNFEEKAISLIGRPLYEAFIRGYTKKQWNKDPKDLPEFILNRLPIRKNYNESYYYSRWQGIPRDGYGKIFERMLSNPLITTQLNTNYFDIKDKISKDVILVYSGPLDQFFDYKFGKLEYRTLRFESEVHPYDDYLGTSVMNFAEESVPYTRIHEPRHLHPERTYGQKTLTIKEYSSLDDGTNPYYPINDEKNSNLVKKYREEAHSLKNVYISGRLGDYKYFDMHETISSALGLFEDKIKPSLSE</sequence>
<evidence type="ECO:0000256" key="5">
    <source>
        <dbReference type="ARBA" id="ARBA00023235"/>
    </source>
</evidence>
<evidence type="ECO:0000256" key="4">
    <source>
        <dbReference type="ARBA" id="ARBA00022827"/>
    </source>
</evidence>